<dbReference type="RefSeq" id="WP_190309639.1">
    <property type="nucleotide sequence ID" value="NZ_JACNYK010000003.1"/>
</dbReference>
<gene>
    <name evidence="1" type="ORF">H8B17_12905</name>
</gene>
<proteinExistence type="predicted"/>
<reference evidence="1 2" key="1">
    <citation type="submission" date="2020-08" db="EMBL/GenBank/DDBJ databases">
        <title>Sphingobacterium sp. DN00404 isolated from aquaculture water.</title>
        <authorList>
            <person name="Zhang M."/>
        </authorList>
    </citation>
    <scope>NUCLEOTIDE SEQUENCE [LARGE SCALE GENOMIC DNA]</scope>
    <source>
        <strain evidence="1 2">KCTC 32294</strain>
    </source>
</reference>
<accession>A0ABR7Y583</accession>
<dbReference type="Proteomes" id="UP000606494">
    <property type="component" value="Unassembled WGS sequence"/>
</dbReference>
<name>A0ABR7Y583_9SPHI</name>
<comment type="caution">
    <text evidence="1">The sequence shown here is derived from an EMBL/GenBank/DDBJ whole genome shotgun (WGS) entry which is preliminary data.</text>
</comment>
<evidence type="ECO:0000313" key="1">
    <source>
        <dbReference type="EMBL" id="MBD1426485.1"/>
    </source>
</evidence>
<organism evidence="1 2">
    <name type="scientific">Sphingobacterium arenae</name>
    <dbReference type="NCBI Taxonomy" id="1280598"/>
    <lineage>
        <taxon>Bacteria</taxon>
        <taxon>Pseudomonadati</taxon>
        <taxon>Bacteroidota</taxon>
        <taxon>Sphingobacteriia</taxon>
        <taxon>Sphingobacteriales</taxon>
        <taxon>Sphingobacteriaceae</taxon>
        <taxon>Sphingobacterium</taxon>
    </lineage>
</organism>
<sequence>MNNKNTPTNDAYLPVAWEYREVVEEEIKKARSGKIFFFNRDNQVDEVVGRVIKMEEKKSEGVFVLLDNGTTIRLDRIITLFGKVGAAYDEYDAYGSSCMDCTGGYETDE</sequence>
<evidence type="ECO:0000313" key="2">
    <source>
        <dbReference type="Proteomes" id="UP000606494"/>
    </source>
</evidence>
<keyword evidence="2" id="KW-1185">Reference proteome</keyword>
<dbReference type="EMBL" id="JACNYK010000003">
    <property type="protein sequence ID" value="MBD1426485.1"/>
    <property type="molecule type" value="Genomic_DNA"/>
</dbReference>
<protein>
    <submittedName>
        <fullName evidence="1">Uncharacterized protein</fullName>
    </submittedName>
</protein>